<dbReference type="Gene3D" id="3.40.50.1820">
    <property type="entry name" value="alpha/beta hydrolase"/>
    <property type="match status" value="1"/>
</dbReference>
<gene>
    <name evidence="2" type="ORF">M441DRAFT_24041</name>
</gene>
<proteinExistence type="inferred from homology"/>
<dbReference type="SUPFAM" id="SSF53474">
    <property type="entry name" value="alpha/beta-Hydrolases"/>
    <property type="match status" value="1"/>
</dbReference>
<name>A0A2T3ZG40_TRIA4</name>
<evidence type="ECO:0000313" key="2">
    <source>
        <dbReference type="EMBL" id="PTB43749.1"/>
    </source>
</evidence>
<dbReference type="InterPro" id="IPR051411">
    <property type="entry name" value="Polyketide_trans_af380"/>
</dbReference>
<dbReference type="AlphaFoldDB" id="A0A2T3ZG40"/>
<evidence type="ECO:0000313" key="3">
    <source>
        <dbReference type="Proteomes" id="UP000240493"/>
    </source>
</evidence>
<dbReference type="PANTHER" id="PTHR47751:SF2">
    <property type="entry name" value="DLTD N-TERMINAL DOMAIN PROTEIN (AFU_ORTHOLOGUE AFUA_8G00380)-RELATED"/>
    <property type="match status" value="1"/>
</dbReference>
<protein>
    <recommendedName>
        <fullName evidence="4">Serine aminopeptidase S33 domain-containing protein</fullName>
    </recommendedName>
</protein>
<dbReference type="InterPro" id="IPR029058">
    <property type="entry name" value="AB_hydrolase_fold"/>
</dbReference>
<comment type="similarity">
    <text evidence="1">Belongs to the polyketide transferase af380 family.</text>
</comment>
<evidence type="ECO:0000256" key="1">
    <source>
        <dbReference type="ARBA" id="ARBA00029464"/>
    </source>
</evidence>
<organism evidence="2 3">
    <name type="scientific">Trichoderma asperellum (strain ATCC 204424 / CBS 433.97 / NBRC 101777)</name>
    <dbReference type="NCBI Taxonomy" id="1042311"/>
    <lineage>
        <taxon>Eukaryota</taxon>
        <taxon>Fungi</taxon>
        <taxon>Dikarya</taxon>
        <taxon>Ascomycota</taxon>
        <taxon>Pezizomycotina</taxon>
        <taxon>Sordariomycetes</taxon>
        <taxon>Hypocreomycetidae</taxon>
        <taxon>Hypocreales</taxon>
        <taxon>Hypocreaceae</taxon>
        <taxon>Trichoderma</taxon>
    </lineage>
</organism>
<dbReference type="EMBL" id="KZ679258">
    <property type="protein sequence ID" value="PTB43749.1"/>
    <property type="molecule type" value="Genomic_DNA"/>
</dbReference>
<reference evidence="2 3" key="1">
    <citation type="submission" date="2016-07" db="EMBL/GenBank/DDBJ databases">
        <title>Multiple horizontal gene transfer events from other fungi enriched the ability of initially mycotrophic Trichoderma (Ascomycota) to feed on dead plant biomass.</title>
        <authorList>
            <consortium name="DOE Joint Genome Institute"/>
            <person name="Aerts A."/>
            <person name="Atanasova L."/>
            <person name="Chenthamara K."/>
            <person name="Zhang J."/>
            <person name="Grujic M."/>
            <person name="Henrissat B."/>
            <person name="Kuo A."/>
            <person name="Salamov A."/>
            <person name="Lipzen A."/>
            <person name="Labutti K."/>
            <person name="Barry K."/>
            <person name="Miao Y."/>
            <person name="Rahimi M.J."/>
            <person name="Shen Q."/>
            <person name="Grigoriev I.V."/>
            <person name="Kubicek C.P."/>
            <person name="Druzhinina I.S."/>
        </authorList>
    </citation>
    <scope>NUCLEOTIDE SEQUENCE [LARGE SCALE GENOMIC DNA]</scope>
    <source>
        <strain evidence="2 3">CBS 433.97</strain>
    </source>
</reference>
<accession>A0A2T3ZG40</accession>
<dbReference type="OrthoDB" id="4895739at2759"/>
<evidence type="ECO:0008006" key="4">
    <source>
        <dbReference type="Google" id="ProtNLM"/>
    </source>
</evidence>
<keyword evidence="3" id="KW-1185">Reference proteome</keyword>
<dbReference type="STRING" id="1042311.A0A2T3ZG40"/>
<dbReference type="Proteomes" id="UP000240493">
    <property type="component" value="Unassembled WGS sequence"/>
</dbReference>
<sequence>MPSTKNIEFQTRDDHILRGPLTLMEKPNAPLGILLSPSGVISAHLMDVQAKVFNDAGFATLTYDPRTFGQSDGLPRHNINFDKQSEDVFDAVTYVTSLAPQIDITRIALLGGGHGGDKQQYVQLFPSPSEEAAANPQKALLGGPALSGFYSSIQMLADGKNCNWENKVTLESAYYNFINEFQAYLPRVSPTPLLCKDIEVKFLQKYVT</sequence>
<dbReference type="PANTHER" id="PTHR47751">
    <property type="entry name" value="SUPERFAMILY HYDROLASE, PUTATIVE (AFU_ORTHOLOGUE AFUA_2G16580)-RELATED"/>
    <property type="match status" value="1"/>
</dbReference>